<comment type="similarity">
    <text evidence="6">Belongs to the bacterial ring-hydroxylating dioxygenase ferredoxin component family.</text>
</comment>
<comment type="cofactor">
    <cofactor evidence="5">
        <name>[2Fe-2S] cluster</name>
        <dbReference type="ChEBI" id="CHEBI:190135"/>
    </cofactor>
</comment>
<evidence type="ECO:0000256" key="3">
    <source>
        <dbReference type="ARBA" id="ARBA00023004"/>
    </source>
</evidence>
<dbReference type="InterPro" id="IPR017941">
    <property type="entry name" value="Rieske_2Fe-2S"/>
</dbReference>
<dbReference type="Pfam" id="PF00355">
    <property type="entry name" value="Rieske"/>
    <property type="match status" value="1"/>
</dbReference>
<dbReference type="PROSITE" id="PS51296">
    <property type="entry name" value="RIESKE"/>
    <property type="match status" value="1"/>
</dbReference>
<accession>A0ABZ2ZWW9</accession>
<keyword evidence="1" id="KW-0001">2Fe-2S</keyword>
<evidence type="ECO:0000313" key="8">
    <source>
        <dbReference type="EMBL" id="WZP15693.1"/>
    </source>
</evidence>
<dbReference type="PANTHER" id="PTHR21496">
    <property type="entry name" value="FERREDOXIN-RELATED"/>
    <property type="match status" value="1"/>
</dbReference>
<sequence>MPRLPLVSTVDKLEGAAWLDPAAGTVSRLVRKALPWRRVTDALHGVPLGHPLHPLMVIVPLGAWVSAAVLDLLPGNERAAKTLVGLGVVTAVPTALTGVTDFSQLDTPQQRTGVVHQGANAVATGLFLASWFVRSQGNHGRGKILSFAGLGISGIGGFLGGHLSYRQGAGVNRNEDLPEEVQEGWHPLGPVDSFPLGQLRRAMLGSVPLMVLRQAEQDAGGSPSSPDVSVLADTCSHLGGPLHEGHLQQVRGELCVVCPWHGSTFSVRRGEVMHGPATAPQPVFSTRVLNGQLEVSLTGAPE</sequence>
<reference evidence="8 9" key="1">
    <citation type="submission" date="2024-04" db="EMBL/GenBank/DDBJ databases">
        <title>Arthrobacter sp. from Plains bison fecal sample.</title>
        <authorList>
            <person name="Ruzzini A."/>
        </authorList>
    </citation>
    <scope>NUCLEOTIDE SEQUENCE [LARGE SCALE GENOMIC DNA]</scope>
    <source>
        <strain evidence="8 9">EINP1</strain>
    </source>
</reference>
<dbReference type="Pfam" id="PF09990">
    <property type="entry name" value="DUF2231"/>
    <property type="match status" value="1"/>
</dbReference>
<evidence type="ECO:0000256" key="5">
    <source>
        <dbReference type="ARBA" id="ARBA00034078"/>
    </source>
</evidence>
<proteinExistence type="inferred from homology"/>
<dbReference type="InterPro" id="IPR036922">
    <property type="entry name" value="Rieske_2Fe-2S_sf"/>
</dbReference>
<dbReference type="Proteomes" id="UP001448858">
    <property type="component" value="Chromosome"/>
</dbReference>
<dbReference type="EMBL" id="CP151657">
    <property type="protein sequence ID" value="WZP15693.1"/>
    <property type="molecule type" value="Genomic_DNA"/>
</dbReference>
<evidence type="ECO:0000256" key="1">
    <source>
        <dbReference type="ARBA" id="ARBA00022714"/>
    </source>
</evidence>
<name>A0ABZ2ZWW9_9MICC</name>
<feature type="domain" description="Rieske" evidence="7">
    <location>
        <begin position="185"/>
        <end position="295"/>
    </location>
</feature>
<evidence type="ECO:0000259" key="7">
    <source>
        <dbReference type="PROSITE" id="PS51296"/>
    </source>
</evidence>
<gene>
    <name evidence="8" type="ORF">AAE021_16315</name>
</gene>
<keyword evidence="9" id="KW-1185">Reference proteome</keyword>
<keyword evidence="4" id="KW-0411">Iron-sulfur</keyword>
<dbReference type="SUPFAM" id="SSF50022">
    <property type="entry name" value="ISP domain"/>
    <property type="match status" value="1"/>
</dbReference>
<evidence type="ECO:0000256" key="6">
    <source>
        <dbReference type="ARBA" id="ARBA00038001"/>
    </source>
</evidence>
<protein>
    <submittedName>
        <fullName evidence="8">DUF2231 domain-containing protein</fullName>
    </submittedName>
</protein>
<evidence type="ECO:0000313" key="9">
    <source>
        <dbReference type="Proteomes" id="UP001448858"/>
    </source>
</evidence>
<keyword evidence="3" id="KW-0408">Iron</keyword>
<evidence type="ECO:0000256" key="4">
    <source>
        <dbReference type="ARBA" id="ARBA00023014"/>
    </source>
</evidence>
<evidence type="ECO:0000256" key="2">
    <source>
        <dbReference type="ARBA" id="ARBA00022723"/>
    </source>
</evidence>
<dbReference type="PANTHER" id="PTHR21496:SF0">
    <property type="entry name" value="RIESKE DOMAIN-CONTAINING PROTEIN"/>
    <property type="match status" value="1"/>
</dbReference>
<organism evidence="8 9">
    <name type="scientific">Arthrobacter citreus</name>
    <dbReference type="NCBI Taxonomy" id="1670"/>
    <lineage>
        <taxon>Bacteria</taxon>
        <taxon>Bacillati</taxon>
        <taxon>Actinomycetota</taxon>
        <taxon>Actinomycetes</taxon>
        <taxon>Micrococcales</taxon>
        <taxon>Micrococcaceae</taxon>
        <taxon>Arthrobacter</taxon>
    </lineage>
</organism>
<dbReference type="CDD" id="cd03467">
    <property type="entry name" value="Rieske"/>
    <property type="match status" value="1"/>
</dbReference>
<dbReference type="InterPro" id="IPR019251">
    <property type="entry name" value="DUF2231_TM"/>
</dbReference>
<keyword evidence="2" id="KW-0479">Metal-binding</keyword>
<dbReference type="RefSeq" id="WP_342023346.1">
    <property type="nucleotide sequence ID" value="NZ_CP151657.1"/>
</dbReference>
<dbReference type="Gene3D" id="2.102.10.10">
    <property type="entry name" value="Rieske [2Fe-2S] iron-sulphur domain"/>
    <property type="match status" value="1"/>
</dbReference>